<dbReference type="Pfam" id="PF17170">
    <property type="entry name" value="DUF5128"/>
    <property type="match status" value="1"/>
</dbReference>
<keyword evidence="2" id="KW-1185">Reference proteome</keyword>
<evidence type="ECO:0000313" key="1">
    <source>
        <dbReference type="EMBL" id="MCG2588205.1"/>
    </source>
</evidence>
<reference evidence="1" key="1">
    <citation type="submission" date="2022-01" db="EMBL/GenBank/DDBJ databases">
        <authorList>
            <person name="Wang Y."/>
        </authorList>
    </citation>
    <scope>NUCLEOTIDE SEQUENCE</scope>
    <source>
        <strain evidence="1">WB101</strain>
    </source>
</reference>
<organism evidence="1 2">
    <name type="scientific">Rhodohalobacter sulfatireducens</name>
    <dbReference type="NCBI Taxonomy" id="2911366"/>
    <lineage>
        <taxon>Bacteria</taxon>
        <taxon>Pseudomonadati</taxon>
        <taxon>Balneolota</taxon>
        <taxon>Balneolia</taxon>
        <taxon>Balneolales</taxon>
        <taxon>Balneolaceae</taxon>
        <taxon>Rhodohalobacter</taxon>
    </lineage>
</organism>
<name>A0ABS9KBG6_9BACT</name>
<protein>
    <submittedName>
        <fullName evidence="1">6-bladed beta-propeller</fullName>
    </submittedName>
</protein>
<reference evidence="1" key="2">
    <citation type="submission" date="2024-05" db="EMBL/GenBank/DDBJ databases">
        <title>Rhodohalobacter halophilus gen. nov., sp. nov., a moderately halophilic member of the family Balneolaceae.</title>
        <authorList>
            <person name="Xia J."/>
        </authorList>
    </citation>
    <scope>NUCLEOTIDE SEQUENCE</scope>
    <source>
        <strain evidence="1">WB101</strain>
    </source>
</reference>
<dbReference type="InterPro" id="IPR011042">
    <property type="entry name" value="6-blade_b-propeller_TolB-like"/>
</dbReference>
<evidence type="ECO:0000313" key="2">
    <source>
        <dbReference type="Proteomes" id="UP001165366"/>
    </source>
</evidence>
<proteinExistence type="predicted"/>
<sequence length="312" mass="36446">MIEILNNRKSIIIADNAKKKLFFLDEDGEILSVTGRSGRGPGEFELITGTHIGNDDHMYVHDAILKRITVYAVENNELRLLDTIVYETPESHTLYNIFINKQGIYGLYNESEGFHTPENRYILYQLDKNFKPIEQKLTFPGEIRKVRNTGDFLLYGPHDYSNDYLWSHNDNMFYYTNNYEALIKGYPFQTEEDIVIYETNLPVRPNNDYYLATADSAYNFDSNKDYWAYLENLETLPVLSGIWTDNTHIILSIRPAPGDDIVMLWLHQEKNGMSYFMLPAETGVTRYKENILYSIVEEKDGKHYLIKTMFES</sequence>
<accession>A0ABS9KBG6</accession>
<dbReference type="Gene3D" id="2.120.10.30">
    <property type="entry name" value="TolB, C-terminal domain"/>
    <property type="match status" value="1"/>
</dbReference>
<dbReference type="SUPFAM" id="SSF63829">
    <property type="entry name" value="Calcium-dependent phosphotriesterase"/>
    <property type="match status" value="1"/>
</dbReference>
<dbReference type="EMBL" id="JAKLWS010000006">
    <property type="protein sequence ID" value="MCG2588205.1"/>
    <property type="molecule type" value="Genomic_DNA"/>
</dbReference>
<comment type="caution">
    <text evidence="1">The sequence shown here is derived from an EMBL/GenBank/DDBJ whole genome shotgun (WGS) entry which is preliminary data.</text>
</comment>
<dbReference type="Proteomes" id="UP001165366">
    <property type="component" value="Unassembled WGS sequence"/>
</dbReference>
<gene>
    <name evidence="1" type="ORF">L6773_06480</name>
</gene>